<gene>
    <name evidence="3" type="ORF">ES288_D10G020700v1</name>
</gene>
<dbReference type="EMBL" id="CM017710">
    <property type="protein sequence ID" value="TYG48512.1"/>
    <property type="molecule type" value="Genomic_DNA"/>
</dbReference>
<evidence type="ECO:0000256" key="2">
    <source>
        <dbReference type="SAM" id="SignalP"/>
    </source>
</evidence>
<proteinExistence type="predicted"/>
<feature type="compositionally biased region" description="Low complexity" evidence="1">
    <location>
        <begin position="22"/>
        <end position="59"/>
    </location>
</feature>
<organism evidence="3 4">
    <name type="scientific">Gossypium darwinii</name>
    <name type="common">Darwin's cotton</name>
    <name type="synonym">Gossypium barbadense var. darwinii</name>
    <dbReference type="NCBI Taxonomy" id="34276"/>
    <lineage>
        <taxon>Eukaryota</taxon>
        <taxon>Viridiplantae</taxon>
        <taxon>Streptophyta</taxon>
        <taxon>Embryophyta</taxon>
        <taxon>Tracheophyta</taxon>
        <taxon>Spermatophyta</taxon>
        <taxon>Magnoliopsida</taxon>
        <taxon>eudicotyledons</taxon>
        <taxon>Gunneridae</taxon>
        <taxon>Pentapetalae</taxon>
        <taxon>rosids</taxon>
        <taxon>malvids</taxon>
        <taxon>Malvales</taxon>
        <taxon>Malvaceae</taxon>
        <taxon>Malvoideae</taxon>
        <taxon>Gossypium</taxon>
    </lineage>
</organism>
<evidence type="ECO:0000256" key="1">
    <source>
        <dbReference type="SAM" id="MobiDB-lite"/>
    </source>
</evidence>
<name>A0A5D2AYZ5_GOSDA</name>
<reference evidence="3 4" key="1">
    <citation type="submission" date="2019-06" db="EMBL/GenBank/DDBJ databases">
        <title>WGS assembly of Gossypium darwinii.</title>
        <authorList>
            <person name="Chen Z.J."/>
            <person name="Sreedasyam A."/>
            <person name="Ando A."/>
            <person name="Song Q."/>
            <person name="De L."/>
            <person name="Hulse-Kemp A."/>
            <person name="Ding M."/>
            <person name="Ye W."/>
            <person name="Kirkbride R."/>
            <person name="Jenkins J."/>
            <person name="Plott C."/>
            <person name="Lovell J."/>
            <person name="Lin Y.-M."/>
            <person name="Vaughn R."/>
            <person name="Liu B."/>
            <person name="Li W."/>
            <person name="Simpson S."/>
            <person name="Scheffler B."/>
            <person name="Saski C."/>
            <person name="Grover C."/>
            <person name="Hu G."/>
            <person name="Conover J."/>
            <person name="Carlson J."/>
            <person name="Shu S."/>
            <person name="Boston L."/>
            <person name="Williams M."/>
            <person name="Peterson D."/>
            <person name="Mcgee K."/>
            <person name="Jones D."/>
            <person name="Wendel J."/>
            <person name="Stelly D."/>
            <person name="Grimwood J."/>
            <person name="Schmutz J."/>
        </authorList>
    </citation>
    <scope>NUCLEOTIDE SEQUENCE [LARGE SCALE GENOMIC DNA]</scope>
    <source>
        <strain evidence="3">1808015.09</strain>
    </source>
</reference>
<protein>
    <submittedName>
        <fullName evidence="3">Uncharacterized protein</fullName>
    </submittedName>
</protein>
<feature type="signal peptide" evidence="2">
    <location>
        <begin position="1"/>
        <end position="23"/>
    </location>
</feature>
<feature type="chain" id="PRO_5022912091" evidence="2">
    <location>
        <begin position="24"/>
        <end position="68"/>
    </location>
</feature>
<accession>A0A5D2AYZ5</accession>
<keyword evidence="2" id="KW-0732">Signal</keyword>
<keyword evidence="4" id="KW-1185">Reference proteome</keyword>
<evidence type="ECO:0000313" key="4">
    <source>
        <dbReference type="Proteomes" id="UP000323506"/>
    </source>
</evidence>
<feature type="region of interest" description="Disordered" evidence="1">
    <location>
        <begin position="22"/>
        <end position="68"/>
    </location>
</feature>
<dbReference type="Proteomes" id="UP000323506">
    <property type="component" value="Chromosome D10"/>
</dbReference>
<dbReference type="AlphaFoldDB" id="A0A5D2AYZ5"/>
<evidence type="ECO:0000313" key="3">
    <source>
        <dbReference type="EMBL" id="TYG48512.1"/>
    </source>
</evidence>
<sequence length="68" mass="6487">MARQLVILALVLIVLAGMVSTDASSAGGSPTSAPTGASVDGSATSSSATSQATAPSPSGGILIDLDRE</sequence>